<evidence type="ECO:0000256" key="6">
    <source>
        <dbReference type="ARBA" id="ARBA00022679"/>
    </source>
</evidence>
<dbReference type="InterPro" id="IPR035895">
    <property type="entry name" value="HPr-like_sf"/>
</dbReference>
<dbReference type="PROSITE" id="PS51096">
    <property type="entry name" value="PTS_EIIA_TYPE_4"/>
    <property type="match status" value="1"/>
</dbReference>
<comment type="catalytic activity">
    <reaction evidence="1">
        <text>dihydroxyacetone + phosphoenolpyruvate = dihydroxyacetone phosphate + pyruvate</text>
        <dbReference type="Rhea" id="RHEA:18381"/>
        <dbReference type="ChEBI" id="CHEBI:15361"/>
        <dbReference type="ChEBI" id="CHEBI:16016"/>
        <dbReference type="ChEBI" id="CHEBI:57642"/>
        <dbReference type="ChEBI" id="CHEBI:58702"/>
        <dbReference type="EC" id="2.7.1.121"/>
    </reaction>
</comment>
<dbReference type="EC" id="2.7.1.121" evidence="4"/>
<proteinExistence type="predicted"/>
<dbReference type="Gene3D" id="3.30.1340.10">
    <property type="entry name" value="HPr-like"/>
    <property type="match status" value="1"/>
</dbReference>
<reference evidence="11" key="1">
    <citation type="submission" date="2016-10" db="EMBL/GenBank/DDBJ databases">
        <authorList>
            <person name="Varghese N."/>
            <person name="Submissions S."/>
        </authorList>
    </citation>
    <scope>NUCLEOTIDE SEQUENCE [LARGE SCALE GENOMIC DNA]</scope>
    <source>
        <strain evidence="11">DSM 22002</strain>
    </source>
</reference>
<dbReference type="PROSITE" id="PS00369">
    <property type="entry name" value="PTS_HPR_HIS"/>
    <property type="match status" value="1"/>
</dbReference>
<comment type="function">
    <text evidence="3">General (non sugar-specific) component of the phosphoenolpyruvate-dependent sugar phosphotransferase system (sugar PTS). This major carbohydrate active-transport system catalyzes the phosphorylation of incoming sugar substrates concomitantly with their translocation across the cell membrane. The phosphoryl group from phosphoenolpyruvate (PEP) is transferred to the phosphoryl carrier protein HPr by enzyme I. Phospho-HPr then transfers it to the PTS EIIA domain.</text>
</comment>
<dbReference type="AlphaFoldDB" id="A0A1G8H219"/>
<feature type="domain" description="HPr" evidence="9">
    <location>
        <begin position="139"/>
        <end position="222"/>
    </location>
</feature>
<evidence type="ECO:0000256" key="4">
    <source>
        <dbReference type="ARBA" id="ARBA00012095"/>
    </source>
</evidence>
<evidence type="ECO:0000256" key="7">
    <source>
        <dbReference type="ARBA" id="ARBA00046577"/>
    </source>
</evidence>
<accession>A0A1G8H219</accession>
<protein>
    <recommendedName>
        <fullName evidence="5">Phosphocarrier protein HPr</fullName>
        <ecNumber evidence="4">2.7.1.121</ecNumber>
    </recommendedName>
</protein>
<evidence type="ECO:0000256" key="3">
    <source>
        <dbReference type="ARBA" id="ARBA00003681"/>
    </source>
</evidence>
<dbReference type="InterPro" id="IPR000032">
    <property type="entry name" value="HPr-like"/>
</dbReference>
<evidence type="ECO:0000313" key="10">
    <source>
        <dbReference type="EMBL" id="SDI00674.1"/>
    </source>
</evidence>
<dbReference type="PROSITE" id="PS51350">
    <property type="entry name" value="PTS_HPR_DOM"/>
    <property type="match status" value="1"/>
</dbReference>
<evidence type="ECO:0000259" key="8">
    <source>
        <dbReference type="PROSITE" id="PS51096"/>
    </source>
</evidence>
<organism evidence="10 11">
    <name type="scientific">Agrococcus jejuensis</name>
    <dbReference type="NCBI Taxonomy" id="399736"/>
    <lineage>
        <taxon>Bacteria</taxon>
        <taxon>Bacillati</taxon>
        <taxon>Actinomycetota</taxon>
        <taxon>Actinomycetes</taxon>
        <taxon>Micrococcales</taxon>
        <taxon>Microbacteriaceae</taxon>
        <taxon>Agrococcus</taxon>
    </lineage>
</organism>
<sequence>MSVGLVVVSHSAQIAAGVVELAGQMAGDVAIEAAGGTDDGGIGTSFDLVMAALDAADSGDGVVVLCDLGSAVLTAETALDLLDDDARSLVRIADAPIVEGAVAAAVAAQSGDGLEAVLAAAESAAGSTAPSAAAPVPAGPSRTLTLVNASGLHARPAADLVQLVATFDADVLVNGVDARSMLRILGLGLDRGATVEVSATGVQAQEAVDAVAALVERGFGES</sequence>
<dbReference type="Pfam" id="PF03610">
    <property type="entry name" value="EIIA-man"/>
    <property type="match status" value="1"/>
</dbReference>
<dbReference type="InterPro" id="IPR039643">
    <property type="entry name" value="DhaM"/>
</dbReference>
<dbReference type="SUPFAM" id="SSF53062">
    <property type="entry name" value="PTS system fructose IIA component-like"/>
    <property type="match status" value="1"/>
</dbReference>
<keyword evidence="10" id="KW-0418">Kinase</keyword>
<evidence type="ECO:0000313" key="11">
    <source>
        <dbReference type="Proteomes" id="UP000198822"/>
    </source>
</evidence>
<dbReference type="SUPFAM" id="SSF55594">
    <property type="entry name" value="HPr-like"/>
    <property type="match status" value="1"/>
</dbReference>
<dbReference type="Gene3D" id="3.40.50.510">
    <property type="entry name" value="Phosphotransferase system, mannose-type IIA component"/>
    <property type="match status" value="1"/>
</dbReference>
<dbReference type="EMBL" id="LT629695">
    <property type="protein sequence ID" value="SDI00674.1"/>
    <property type="molecule type" value="Genomic_DNA"/>
</dbReference>
<evidence type="ECO:0000256" key="5">
    <source>
        <dbReference type="ARBA" id="ARBA00020422"/>
    </source>
</evidence>
<dbReference type="PANTHER" id="PTHR38594:SF1">
    <property type="entry name" value="PEP-DEPENDENT DIHYDROXYACETONE KINASE, PHOSPHORYL DONOR SUBUNIT DHAM"/>
    <property type="match status" value="1"/>
</dbReference>
<dbReference type="CDD" id="cd00367">
    <property type="entry name" value="PTS-HPr_like"/>
    <property type="match status" value="1"/>
</dbReference>
<comment type="subunit">
    <text evidence="7">Homodimer. The dihydroxyacetone kinase complex is composed of a homodimer of DhaM, a homodimer of DhaK and the subunit DhaL.</text>
</comment>
<dbReference type="GO" id="GO:0047324">
    <property type="term" value="F:phosphoenolpyruvate-glycerone phosphotransferase activity"/>
    <property type="evidence" value="ECO:0007669"/>
    <property type="project" value="UniProtKB-EC"/>
</dbReference>
<dbReference type="PRINTS" id="PR00107">
    <property type="entry name" value="PHOSPHOCPHPR"/>
</dbReference>
<feature type="domain" description="PTS EIIA type-4" evidence="8">
    <location>
        <begin position="2"/>
        <end position="129"/>
    </location>
</feature>
<dbReference type="PANTHER" id="PTHR38594">
    <property type="entry name" value="PEP-DEPENDENT DIHYDROXYACETONE KINASE, PHOSPHORYL DONOR SUBUNIT DHAM"/>
    <property type="match status" value="1"/>
</dbReference>
<dbReference type="GO" id="GO:0016020">
    <property type="term" value="C:membrane"/>
    <property type="evidence" value="ECO:0007669"/>
    <property type="project" value="InterPro"/>
</dbReference>
<gene>
    <name evidence="10" type="ORF">SAMN04489720_3178</name>
</gene>
<evidence type="ECO:0000256" key="1">
    <source>
        <dbReference type="ARBA" id="ARBA00001113"/>
    </source>
</evidence>
<dbReference type="Proteomes" id="UP000198822">
    <property type="component" value="Chromosome I"/>
</dbReference>
<dbReference type="InterPro" id="IPR001020">
    <property type="entry name" value="PTS_HPr_His_P_site"/>
</dbReference>
<dbReference type="InterPro" id="IPR036662">
    <property type="entry name" value="PTS_EIIA_man-typ_sf"/>
</dbReference>
<comment type="function">
    <text evidence="2">Component of the dihydroxyacetone kinase complex, which is responsible for the phosphoenolpyruvate (PEP)-dependent phosphorylation of dihydroxyacetone. DhaM serves as the phosphoryl donor. Is phosphorylated by phosphoenolpyruvate in an EI- and HPr-dependent reaction, and a phosphorelay system on histidine residues finally leads to phosphoryl transfer to DhaL and dihydroxyacetone.</text>
</comment>
<evidence type="ECO:0000256" key="2">
    <source>
        <dbReference type="ARBA" id="ARBA00002788"/>
    </source>
</evidence>
<keyword evidence="11" id="KW-1185">Reference proteome</keyword>
<evidence type="ECO:0000259" key="9">
    <source>
        <dbReference type="PROSITE" id="PS51350"/>
    </source>
</evidence>
<dbReference type="NCBIfam" id="TIGR01003">
    <property type="entry name" value="PTS_HPr_family"/>
    <property type="match status" value="1"/>
</dbReference>
<dbReference type="GO" id="GO:0019563">
    <property type="term" value="P:glycerol catabolic process"/>
    <property type="evidence" value="ECO:0007669"/>
    <property type="project" value="InterPro"/>
</dbReference>
<keyword evidence="6" id="KW-0808">Transferase</keyword>
<dbReference type="InterPro" id="IPR004701">
    <property type="entry name" value="PTS_EIIA_man-typ"/>
</dbReference>
<dbReference type="STRING" id="399736.SAMN04489720_3178"/>
<dbReference type="NCBIfam" id="TIGR02364">
    <property type="entry name" value="dha_pts"/>
    <property type="match status" value="1"/>
</dbReference>
<dbReference type="InterPro" id="IPR012844">
    <property type="entry name" value="DhaM_N"/>
</dbReference>
<dbReference type="GO" id="GO:0009401">
    <property type="term" value="P:phosphoenolpyruvate-dependent sugar phosphotransferase system"/>
    <property type="evidence" value="ECO:0007669"/>
    <property type="project" value="InterPro"/>
</dbReference>
<dbReference type="Pfam" id="PF00381">
    <property type="entry name" value="PTS-HPr"/>
    <property type="match status" value="1"/>
</dbReference>
<dbReference type="RefSeq" id="WP_172802354.1">
    <property type="nucleotide sequence ID" value="NZ_LT629695.1"/>
</dbReference>
<name>A0A1G8H219_9MICO</name>